<sequence>MSIFQRLFRVGKANVNAAIDKMEDPVKMIDQVLRELDEDIEKVTAAVTSQIAVEKRFERELQEATEIVGKRDQQARQALASSNESLAREALADKKRHADKRDTLQANYDRAKATADKLRAQLKEMKTKVQEMKTQRSSLIAQAEAAKAQERINKTMSGVGVDNLGATFTRMEEKIKQMHDQADAAYELANEGKSIDDKFDQLEKDAKHTEIDDELAALKAELEGQKS</sequence>
<evidence type="ECO:0000256" key="1">
    <source>
        <dbReference type="ARBA" id="ARBA00043985"/>
    </source>
</evidence>
<dbReference type="PANTHER" id="PTHR31088:SF6">
    <property type="entry name" value="PHAGE SHOCK PROTEIN A"/>
    <property type="match status" value="1"/>
</dbReference>
<comment type="similarity">
    <text evidence="1">Belongs to the PspA/Vipp/IM30 family.</text>
</comment>
<feature type="region of interest" description="Disordered" evidence="2">
    <location>
        <begin position="79"/>
        <end position="102"/>
    </location>
</feature>
<proteinExistence type="inferred from homology"/>
<dbReference type="InterPro" id="IPR007157">
    <property type="entry name" value="PspA_VIPP1"/>
</dbReference>
<evidence type="ECO:0000256" key="2">
    <source>
        <dbReference type="SAM" id="MobiDB-lite"/>
    </source>
</evidence>
<dbReference type="Pfam" id="PF04012">
    <property type="entry name" value="PspA_IM30"/>
    <property type="match status" value="1"/>
</dbReference>
<evidence type="ECO:0000313" key="4">
    <source>
        <dbReference type="Proteomes" id="UP000261905"/>
    </source>
</evidence>
<reference evidence="3 4" key="1">
    <citation type="submission" date="2018-08" db="EMBL/GenBank/DDBJ databases">
        <title>Paenibacillus sp. M4BSY-1, whole genome shotgun sequence.</title>
        <authorList>
            <person name="Tuo L."/>
        </authorList>
    </citation>
    <scope>NUCLEOTIDE SEQUENCE [LARGE SCALE GENOMIC DNA]</scope>
    <source>
        <strain evidence="3 4">M4BSY-1</strain>
    </source>
</reference>
<organism evidence="3 4">
    <name type="scientific">Paenibacillus paeoniae</name>
    <dbReference type="NCBI Taxonomy" id="2292705"/>
    <lineage>
        <taxon>Bacteria</taxon>
        <taxon>Bacillati</taxon>
        <taxon>Bacillota</taxon>
        <taxon>Bacilli</taxon>
        <taxon>Bacillales</taxon>
        <taxon>Paenibacillaceae</taxon>
        <taxon>Paenibacillus</taxon>
    </lineage>
</organism>
<dbReference type="PANTHER" id="PTHR31088">
    <property type="entry name" value="MEMBRANE-ASSOCIATED PROTEIN VIPP1, CHLOROPLASTIC"/>
    <property type="match status" value="1"/>
</dbReference>
<gene>
    <name evidence="3" type="ORF">DX130_15175</name>
</gene>
<comment type="caution">
    <text evidence="3">The sequence shown here is derived from an EMBL/GenBank/DDBJ whole genome shotgun (WGS) entry which is preliminary data.</text>
</comment>
<evidence type="ECO:0000313" key="3">
    <source>
        <dbReference type="EMBL" id="REK75252.1"/>
    </source>
</evidence>
<name>A0A371PH37_9BACL</name>
<dbReference type="RefSeq" id="WP_116047232.1">
    <property type="nucleotide sequence ID" value="NZ_QUBQ01000002.1"/>
</dbReference>
<dbReference type="Proteomes" id="UP000261905">
    <property type="component" value="Unassembled WGS sequence"/>
</dbReference>
<dbReference type="OrthoDB" id="9779630at2"/>
<dbReference type="AlphaFoldDB" id="A0A371PH37"/>
<dbReference type="EMBL" id="QUBQ01000002">
    <property type="protein sequence ID" value="REK75252.1"/>
    <property type="molecule type" value="Genomic_DNA"/>
</dbReference>
<accession>A0A371PH37</accession>
<keyword evidence="4" id="KW-1185">Reference proteome</keyword>
<protein>
    <submittedName>
        <fullName evidence="3">PspA/IM30 family protein</fullName>
    </submittedName>
</protein>